<dbReference type="RefSeq" id="WP_002084202.1">
    <property type="nucleotide sequence ID" value="NZ_KB976014.1"/>
</dbReference>
<accession>A0ABC9SQQ1</accession>
<comment type="caution">
    <text evidence="2">The sequence shown here is derived from an EMBL/GenBank/DDBJ whole genome shotgun (WGS) entry which is preliminary data.</text>
</comment>
<reference evidence="2 3" key="1">
    <citation type="submission" date="2013-01" db="EMBL/GenBank/DDBJ databases">
        <title>The Genome Sequence of Bacillus cereus TIAC219.</title>
        <authorList>
            <consortium name="The Broad Institute Genome Sequencing Platform"/>
            <consortium name="The Broad Institute Genome Sequencing Center for Infectious Disease"/>
            <person name="Feldgarden M."/>
            <person name="Van der Auwera G.A."/>
            <person name="Mahillon J."/>
            <person name="Duprez V."/>
            <person name="Timmery S."/>
            <person name="Mattelet C."/>
            <person name="Dierick K."/>
            <person name="Sun M."/>
            <person name="Yu Z."/>
            <person name="Zhu L."/>
            <person name="Hu X."/>
            <person name="Shank E.B."/>
            <person name="Swiecicka I."/>
            <person name="Hansen B.M."/>
            <person name="Andrup L."/>
            <person name="Walker B."/>
            <person name="Young S.K."/>
            <person name="Zeng Q."/>
            <person name="Gargeya S."/>
            <person name="Fitzgerald M."/>
            <person name="Haas B."/>
            <person name="Abouelleil A."/>
            <person name="Alvarado L."/>
            <person name="Arachchi H.M."/>
            <person name="Berlin A.M."/>
            <person name="Chapman S.B."/>
            <person name="Dewar J."/>
            <person name="Goldberg J."/>
            <person name="Griggs A."/>
            <person name="Gujja S."/>
            <person name="Hansen M."/>
            <person name="Howarth C."/>
            <person name="Imamovic A."/>
            <person name="Larimer J."/>
            <person name="McCowan C."/>
            <person name="Murphy C."/>
            <person name="Neiman D."/>
            <person name="Pearson M."/>
            <person name="Priest M."/>
            <person name="Roberts A."/>
            <person name="Saif S."/>
            <person name="Shea T."/>
            <person name="Sisk P."/>
            <person name="Sykes S."/>
            <person name="Wortman J."/>
            <person name="Nusbaum C."/>
            <person name="Birren B."/>
        </authorList>
    </citation>
    <scope>NUCLEOTIDE SEQUENCE [LARGE SCALE GENOMIC DNA]</scope>
    <source>
        <strain evidence="2 3">TIAC219</strain>
    </source>
</reference>
<name>A0ABC9SQQ1_BACCE</name>
<organism evidence="2 3">
    <name type="scientific">Bacillus cereus TIAC219</name>
    <dbReference type="NCBI Taxonomy" id="718222"/>
    <lineage>
        <taxon>Bacteria</taxon>
        <taxon>Bacillati</taxon>
        <taxon>Bacillota</taxon>
        <taxon>Bacilli</taxon>
        <taxon>Bacillales</taxon>
        <taxon>Bacillaceae</taxon>
        <taxon>Bacillus</taxon>
        <taxon>Bacillus cereus group</taxon>
    </lineage>
</organism>
<keyword evidence="1" id="KW-1133">Transmembrane helix</keyword>
<sequence length="47" mass="5088">MSTAHLTVLELIGLMIGIVIVYCVSALVGYGSSVLIDKIINRNKGRR</sequence>
<evidence type="ECO:0000256" key="1">
    <source>
        <dbReference type="SAM" id="Phobius"/>
    </source>
</evidence>
<gene>
    <name evidence="2" type="ORF">IAY_06210</name>
</gene>
<evidence type="ECO:0000313" key="2">
    <source>
        <dbReference type="EMBL" id="EOQ57876.1"/>
    </source>
</evidence>
<keyword evidence="1" id="KW-0812">Transmembrane</keyword>
<dbReference type="Proteomes" id="UP000014060">
    <property type="component" value="Unassembled WGS sequence"/>
</dbReference>
<keyword evidence="1" id="KW-0472">Membrane</keyword>
<evidence type="ECO:0000313" key="3">
    <source>
        <dbReference type="Proteomes" id="UP000014060"/>
    </source>
</evidence>
<feature type="transmembrane region" description="Helical" evidence="1">
    <location>
        <begin position="12"/>
        <end position="36"/>
    </location>
</feature>
<proteinExistence type="predicted"/>
<dbReference type="EMBL" id="AHCJ01000083">
    <property type="protein sequence ID" value="EOQ57876.1"/>
    <property type="molecule type" value="Genomic_DNA"/>
</dbReference>
<protein>
    <submittedName>
        <fullName evidence="2">Uncharacterized protein</fullName>
    </submittedName>
</protein>
<dbReference type="AlphaFoldDB" id="A0ABC9SQQ1"/>